<evidence type="ECO:0000313" key="4">
    <source>
        <dbReference type="EMBL" id="KAL0354509.1"/>
    </source>
</evidence>
<dbReference type="Pfam" id="PF07728">
    <property type="entry name" value="AAA_5"/>
    <property type="match status" value="2"/>
</dbReference>
<dbReference type="GO" id="GO:0005634">
    <property type="term" value="C:nucleus"/>
    <property type="evidence" value="ECO:0007669"/>
    <property type="project" value="TreeGrafter"/>
</dbReference>
<dbReference type="AlphaFoldDB" id="A0AAW2PFK7"/>
<dbReference type="PANTHER" id="PTHR48103">
    <property type="entry name" value="MIDASIN-RELATED"/>
    <property type="match status" value="1"/>
</dbReference>
<comment type="caution">
    <text evidence="4">The sequence shown here is derived from an EMBL/GenBank/DDBJ whole genome shotgun (WGS) entry which is preliminary data.</text>
</comment>
<organism evidence="4">
    <name type="scientific">Sesamum radiatum</name>
    <name type="common">Black benniseed</name>
    <dbReference type="NCBI Taxonomy" id="300843"/>
    <lineage>
        <taxon>Eukaryota</taxon>
        <taxon>Viridiplantae</taxon>
        <taxon>Streptophyta</taxon>
        <taxon>Embryophyta</taxon>
        <taxon>Tracheophyta</taxon>
        <taxon>Spermatophyta</taxon>
        <taxon>Magnoliopsida</taxon>
        <taxon>eudicotyledons</taxon>
        <taxon>Gunneridae</taxon>
        <taxon>Pentapetalae</taxon>
        <taxon>asterids</taxon>
        <taxon>lamiids</taxon>
        <taxon>Lamiales</taxon>
        <taxon>Pedaliaceae</taxon>
        <taxon>Sesamum</taxon>
    </lineage>
</organism>
<keyword evidence="2" id="KW-0067">ATP-binding</keyword>
<proteinExistence type="predicted"/>
<sequence>MAVDGSFSIETELERFLDRCPKLKSIPCFDNLLKKGNKITEEELVGAVGELVLHPNYTIPLLGCFRPIAQKIVERTVGLLHLVPNLRSDDDNYMEEFDEDGFLREDESIDSAQAARVIDVYVRRGKGLRLHEIACLAFCRALDLIPFLLGCKFTASCSLFLEGTESVIKCSPSELSFSHIEAEVFTTLWDWSCILDVVQQSKDITLVNDAMLRNIIFDLRWCSVGILSVVLRLSFKASANLGLGPEEVHQSFCAGKNFVWMYPLRKGVGTLSPWRGICGDGWKNVNLKSGHYLKHCWFSSLSTCPSMTDDIVSSNQTDTPIAVNRGVPFILTSAMTKSFEMVSLAVSQRWPVLLYGPAGCGKTALINNLAHSYGSREQPGEFQMATWFSYSVLNGFWVVFEDIDKAPPDILSILLPLLEGAVTFSTGHGETRVSREWNRKLPCFVVNKCHILDETNMHYLYVFYVVLEVILVKRSILQAVRVNESFRLFSTVTSSNPDSSRFTEGRNSLGAVWRKIMIGPPSNQDLLNIVLEWYPELESLAQKLIETFLNLSKRVASLGFCFGGDGLPAYLCDSICKEAIDIFASFSTSAENRLAIMREVAKLWSVAAAETLYPVNKPIIQLNRNRKPFVELRGSVHALERIACSVKFNEPVLLVGETGTGKTTLVQTLATRLGQRLTVLNLSQQSDVADLLGGFKPVDARFVCIPLYQEFENLFTNTFSSKKGIRKIVEIGKSSSEGAFITALRNGEWILLDEVNLAPPEILQRVIGVLEDEKGSLCLAERGDIDYVCRNPNFRLFACMNPATDAGKRDLPISLRGRFTEYFVDDVLDDEDLVLFIITKESEERLQDGANQKPHYSLRSLYRALEYLRKAKKHLDLKNLFMMGFGPTSSGKTSLVWFLASITGHEFVRINNHEHTDLQEYLGSYITDASGKLVFHEGALVKAVRKGHWIVLDELNLLPLMSLKH</sequence>
<dbReference type="GO" id="GO:0016887">
    <property type="term" value="F:ATP hydrolysis activity"/>
    <property type="evidence" value="ECO:0007669"/>
    <property type="project" value="InterPro"/>
</dbReference>
<dbReference type="InterPro" id="IPR027417">
    <property type="entry name" value="P-loop_NTPase"/>
</dbReference>
<dbReference type="PROSITE" id="PS00675">
    <property type="entry name" value="SIGMA54_INTERACT_1"/>
    <property type="match status" value="1"/>
</dbReference>
<dbReference type="EMBL" id="JACGWJ010000017">
    <property type="protein sequence ID" value="KAL0354509.1"/>
    <property type="molecule type" value="Genomic_DNA"/>
</dbReference>
<dbReference type="InterPro" id="IPR011704">
    <property type="entry name" value="ATPase_dyneun-rel_AAA"/>
</dbReference>
<dbReference type="InterPro" id="IPR041190">
    <property type="entry name" value="Midasin_AAA_lid_5"/>
</dbReference>
<accession>A0AAW2PFK7</accession>
<name>A0AAW2PFK7_SESRA</name>
<dbReference type="GO" id="GO:0030687">
    <property type="term" value="C:preribosome, large subunit precursor"/>
    <property type="evidence" value="ECO:0007669"/>
    <property type="project" value="TreeGrafter"/>
</dbReference>
<evidence type="ECO:0000259" key="3">
    <source>
        <dbReference type="SMART" id="SM00382"/>
    </source>
</evidence>
<protein>
    <submittedName>
        <fullName evidence="4">Midasin</fullName>
    </submittedName>
</protein>
<dbReference type="InterPro" id="IPR003593">
    <property type="entry name" value="AAA+_ATPase"/>
</dbReference>
<reference evidence="4" key="1">
    <citation type="submission" date="2020-06" db="EMBL/GenBank/DDBJ databases">
        <authorList>
            <person name="Li T."/>
            <person name="Hu X."/>
            <person name="Zhang T."/>
            <person name="Song X."/>
            <person name="Zhang H."/>
            <person name="Dai N."/>
            <person name="Sheng W."/>
            <person name="Hou X."/>
            <person name="Wei L."/>
        </authorList>
    </citation>
    <scope>NUCLEOTIDE SEQUENCE</scope>
    <source>
        <strain evidence="4">G02</strain>
        <tissue evidence="4">Leaf</tissue>
    </source>
</reference>
<dbReference type="SMART" id="SM00382">
    <property type="entry name" value="AAA"/>
    <property type="match status" value="2"/>
</dbReference>
<feature type="domain" description="AAA+ ATPase" evidence="3">
    <location>
        <begin position="348"/>
        <end position="522"/>
    </location>
</feature>
<dbReference type="CDD" id="cd00009">
    <property type="entry name" value="AAA"/>
    <property type="match status" value="1"/>
</dbReference>
<dbReference type="Gene3D" id="3.40.50.300">
    <property type="entry name" value="P-loop containing nucleotide triphosphate hydrolases"/>
    <property type="match status" value="3"/>
</dbReference>
<dbReference type="InterPro" id="IPR025662">
    <property type="entry name" value="Sigma_54_int_dom_ATP-bd_1"/>
</dbReference>
<evidence type="ECO:0000256" key="1">
    <source>
        <dbReference type="ARBA" id="ARBA00022741"/>
    </source>
</evidence>
<dbReference type="GO" id="GO:0005524">
    <property type="term" value="F:ATP binding"/>
    <property type="evidence" value="ECO:0007669"/>
    <property type="project" value="UniProtKB-KW"/>
</dbReference>
<dbReference type="PANTHER" id="PTHR48103:SF2">
    <property type="entry name" value="MIDASIN"/>
    <property type="match status" value="1"/>
</dbReference>
<reference evidence="4" key="2">
    <citation type="journal article" date="2024" name="Plant">
        <title>Genomic evolution and insights into agronomic trait innovations of Sesamum species.</title>
        <authorList>
            <person name="Miao H."/>
            <person name="Wang L."/>
            <person name="Qu L."/>
            <person name="Liu H."/>
            <person name="Sun Y."/>
            <person name="Le M."/>
            <person name="Wang Q."/>
            <person name="Wei S."/>
            <person name="Zheng Y."/>
            <person name="Lin W."/>
            <person name="Duan Y."/>
            <person name="Cao H."/>
            <person name="Xiong S."/>
            <person name="Wang X."/>
            <person name="Wei L."/>
            <person name="Li C."/>
            <person name="Ma Q."/>
            <person name="Ju M."/>
            <person name="Zhao R."/>
            <person name="Li G."/>
            <person name="Mu C."/>
            <person name="Tian Q."/>
            <person name="Mei H."/>
            <person name="Zhang T."/>
            <person name="Gao T."/>
            <person name="Zhang H."/>
        </authorList>
    </citation>
    <scope>NUCLEOTIDE SEQUENCE</scope>
    <source>
        <tissue evidence="4">Leaf</tissue>
    </source>
</reference>
<gene>
    <name evidence="4" type="ORF">Sradi_3897800</name>
</gene>
<keyword evidence="1" id="KW-0547">Nucleotide-binding</keyword>
<evidence type="ECO:0000256" key="2">
    <source>
        <dbReference type="ARBA" id="ARBA00022840"/>
    </source>
</evidence>
<dbReference type="Pfam" id="PF17865">
    <property type="entry name" value="AAA_lid_5"/>
    <property type="match status" value="1"/>
</dbReference>
<dbReference type="SUPFAM" id="SSF52540">
    <property type="entry name" value="P-loop containing nucleoside triphosphate hydrolases"/>
    <property type="match status" value="3"/>
</dbReference>
<dbReference type="GO" id="GO:0000027">
    <property type="term" value="P:ribosomal large subunit assembly"/>
    <property type="evidence" value="ECO:0007669"/>
    <property type="project" value="TreeGrafter"/>
</dbReference>
<feature type="domain" description="AAA+ ATPase" evidence="3">
    <location>
        <begin position="648"/>
        <end position="793"/>
    </location>
</feature>
<dbReference type="GO" id="GO:0000055">
    <property type="term" value="P:ribosomal large subunit export from nucleus"/>
    <property type="evidence" value="ECO:0007669"/>
    <property type="project" value="TreeGrafter"/>
</dbReference>